<keyword evidence="3" id="KW-1185">Reference proteome</keyword>
<evidence type="ECO:0000313" key="1">
    <source>
        <dbReference type="EMBL" id="TBU00288.1"/>
    </source>
</evidence>
<comment type="caution">
    <text evidence="1">The sequence shown here is derived from an EMBL/GenBank/DDBJ whole genome shotgun (WGS) entry which is preliminary data.</text>
</comment>
<proteinExistence type="predicted"/>
<protein>
    <recommendedName>
        <fullName evidence="5">Trm112p-like protein</fullName>
    </recommendedName>
</protein>
<dbReference type="VEuPathDB" id="MicrosporidiaDB:CWI36_1686p0010"/>
<organism evidence="1 3">
    <name type="scientific">Hamiltosporidium magnivora</name>
    <dbReference type="NCBI Taxonomy" id="148818"/>
    <lineage>
        <taxon>Eukaryota</taxon>
        <taxon>Fungi</taxon>
        <taxon>Fungi incertae sedis</taxon>
        <taxon>Microsporidia</taxon>
        <taxon>Dubosqiidae</taxon>
        <taxon>Hamiltosporidium</taxon>
    </lineage>
</organism>
<dbReference type="EMBL" id="PITI01001686">
    <property type="protein sequence ID" value="TBU00288.1"/>
    <property type="molecule type" value="Genomic_DNA"/>
</dbReference>
<dbReference type="Gene3D" id="2.20.25.10">
    <property type="match status" value="1"/>
</dbReference>
<accession>A0A4Q9KZ34</accession>
<name>A0A4Q9KZ34_9MICR</name>
<sequence>MKPFLISILKCNQCDSEDFLNVFIEKAEEIEIEEDLDFIKEHINKFYIEKGKLLKNIIKKLEVTSLNENDCDLLINGDNSKLKEFAKVLLGYEIFEGYLECSNCQVKFMITDRIPDFVDFVSSNKEQ</sequence>
<dbReference type="AlphaFoldDB" id="A0A4Q9KZ34"/>
<evidence type="ECO:0000313" key="2">
    <source>
        <dbReference type="EMBL" id="TBU06994.1"/>
    </source>
</evidence>
<reference evidence="3 4" key="1">
    <citation type="submission" date="2017-12" db="EMBL/GenBank/DDBJ databases">
        <authorList>
            <person name="Pombert J.-F."/>
            <person name="Haag K.L."/>
            <person name="Ebert D."/>
        </authorList>
    </citation>
    <scope>NUCLEOTIDE SEQUENCE [LARGE SCALE GENOMIC DNA]</scope>
    <source>
        <strain evidence="1">BE-OM-2</strain>
        <strain evidence="2">IL-BN-2</strain>
    </source>
</reference>
<dbReference type="Proteomes" id="UP000293045">
    <property type="component" value="Unassembled WGS sequence"/>
</dbReference>
<evidence type="ECO:0008006" key="5">
    <source>
        <dbReference type="Google" id="ProtNLM"/>
    </source>
</evidence>
<evidence type="ECO:0000313" key="3">
    <source>
        <dbReference type="Proteomes" id="UP000291404"/>
    </source>
</evidence>
<dbReference type="VEuPathDB" id="MicrosporidiaDB:CWI39_0389p0020"/>
<gene>
    <name evidence="1" type="ORF">CWI36_1686p0010</name>
    <name evidence="2" type="ORF">CWI39_0389p0020</name>
</gene>
<evidence type="ECO:0000313" key="4">
    <source>
        <dbReference type="Proteomes" id="UP000293045"/>
    </source>
</evidence>
<dbReference type="EMBL" id="PIXR01000389">
    <property type="protein sequence ID" value="TBU06994.1"/>
    <property type="molecule type" value="Genomic_DNA"/>
</dbReference>
<dbReference type="Proteomes" id="UP000291404">
    <property type="component" value="Unassembled WGS sequence"/>
</dbReference>